<feature type="non-terminal residue" evidence="6">
    <location>
        <position position="186"/>
    </location>
</feature>
<dbReference type="InterPro" id="IPR032675">
    <property type="entry name" value="LRR_dom_sf"/>
</dbReference>
<reference evidence="6" key="1">
    <citation type="submission" date="2023-08" db="EMBL/GenBank/DDBJ databases">
        <authorList>
            <person name="Chen Y."/>
            <person name="Shah S."/>
            <person name="Dougan E. K."/>
            <person name="Thang M."/>
            <person name="Chan C."/>
        </authorList>
    </citation>
    <scope>NUCLEOTIDE SEQUENCE</scope>
</reference>
<evidence type="ECO:0000256" key="4">
    <source>
        <dbReference type="ARBA" id="ARBA00023242"/>
    </source>
</evidence>
<evidence type="ECO:0000256" key="1">
    <source>
        <dbReference type="ARBA" id="ARBA00004123"/>
    </source>
</evidence>
<protein>
    <submittedName>
        <fullName evidence="6">Uncharacterized protein</fullName>
    </submittedName>
</protein>
<keyword evidence="3" id="KW-0677">Repeat</keyword>
<comment type="caution">
    <text evidence="6">The sequence shown here is derived from an EMBL/GenBank/DDBJ whole genome shotgun (WGS) entry which is preliminary data.</text>
</comment>
<dbReference type="InterPro" id="IPR044640">
    <property type="entry name" value="RU2A"/>
</dbReference>
<dbReference type="InterPro" id="IPR001611">
    <property type="entry name" value="Leu-rich_rpt"/>
</dbReference>
<dbReference type="Gene3D" id="3.80.10.10">
    <property type="entry name" value="Ribonuclease Inhibitor"/>
    <property type="match status" value="1"/>
</dbReference>
<evidence type="ECO:0000256" key="3">
    <source>
        <dbReference type="ARBA" id="ARBA00022737"/>
    </source>
</evidence>
<evidence type="ECO:0000256" key="2">
    <source>
        <dbReference type="ARBA" id="ARBA00022614"/>
    </source>
</evidence>
<sequence length="186" mass="20462">MRLTLELLQQAPQSLNPAKHRQLLLRGYKIPAVENLGGTDDAYECLDLSDNDLIKLGNFPPLKRLRVLLLANNRISRIAPDCFDPLPQLVSLVLTGNKLEKLVDLEPITKLANLERLSLMDNPVTKASPAGLDGTSGEWGVEDGQGGAGMWDTPDGHLVDTYLTPELGHRDCLKSYEYKHKAAIPS</sequence>
<dbReference type="Proteomes" id="UP001178507">
    <property type="component" value="Unassembled WGS sequence"/>
</dbReference>
<dbReference type="AlphaFoldDB" id="A0AA36MKL9"/>
<proteinExistence type="inferred from homology"/>
<dbReference type="PROSITE" id="PS51450">
    <property type="entry name" value="LRR"/>
    <property type="match status" value="1"/>
</dbReference>
<dbReference type="EMBL" id="CAUJNA010000316">
    <property type="protein sequence ID" value="CAJ1375361.1"/>
    <property type="molecule type" value="Genomic_DNA"/>
</dbReference>
<dbReference type="GO" id="GO:0000398">
    <property type="term" value="P:mRNA splicing, via spliceosome"/>
    <property type="evidence" value="ECO:0007669"/>
    <property type="project" value="InterPro"/>
</dbReference>
<keyword evidence="7" id="KW-1185">Reference proteome</keyword>
<dbReference type="Pfam" id="PF14580">
    <property type="entry name" value="LRR_9"/>
    <property type="match status" value="1"/>
</dbReference>
<evidence type="ECO:0000313" key="7">
    <source>
        <dbReference type="Proteomes" id="UP001178507"/>
    </source>
</evidence>
<comment type="similarity">
    <text evidence="5">Belongs to the U2 small nuclear ribonucleoprotein A family.</text>
</comment>
<dbReference type="InterPro" id="IPR003591">
    <property type="entry name" value="Leu-rich_rpt_typical-subtyp"/>
</dbReference>
<comment type="subcellular location">
    <subcellularLocation>
        <location evidence="1">Nucleus</location>
    </subcellularLocation>
</comment>
<dbReference type="SMART" id="SM00369">
    <property type="entry name" value="LRR_TYP"/>
    <property type="match status" value="3"/>
</dbReference>
<evidence type="ECO:0000256" key="5">
    <source>
        <dbReference type="ARBA" id="ARBA00024196"/>
    </source>
</evidence>
<accession>A0AA36MKL9</accession>
<dbReference type="GO" id="GO:0005686">
    <property type="term" value="C:U2 snRNP"/>
    <property type="evidence" value="ECO:0007669"/>
    <property type="project" value="TreeGrafter"/>
</dbReference>
<dbReference type="PANTHER" id="PTHR10552:SF6">
    <property type="entry name" value="U2 SMALL NUCLEAR RIBONUCLEOPROTEIN A"/>
    <property type="match status" value="1"/>
</dbReference>
<evidence type="ECO:0000313" key="6">
    <source>
        <dbReference type="EMBL" id="CAJ1375361.1"/>
    </source>
</evidence>
<dbReference type="PANTHER" id="PTHR10552">
    <property type="entry name" value="U2 SMALL NUCLEAR RIBONUCLEOPROTEIN A"/>
    <property type="match status" value="1"/>
</dbReference>
<gene>
    <name evidence="6" type="ORF">EVOR1521_LOCUS4656</name>
</gene>
<dbReference type="GO" id="GO:0030620">
    <property type="term" value="F:U2 snRNA binding"/>
    <property type="evidence" value="ECO:0007669"/>
    <property type="project" value="InterPro"/>
</dbReference>
<keyword evidence="4" id="KW-0539">Nucleus</keyword>
<dbReference type="SUPFAM" id="SSF52058">
    <property type="entry name" value="L domain-like"/>
    <property type="match status" value="1"/>
</dbReference>
<organism evidence="6 7">
    <name type="scientific">Effrenium voratum</name>
    <dbReference type="NCBI Taxonomy" id="2562239"/>
    <lineage>
        <taxon>Eukaryota</taxon>
        <taxon>Sar</taxon>
        <taxon>Alveolata</taxon>
        <taxon>Dinophyceae</taxon>
        <taxon>Suessiales</taxon>
        <taxon>Symbiodiniaceae</taxon>
        <taxon>Effrenium</taxon>
    </lineage>
</organism>
<keyword evidence="2" id="KW-0433">Leucine-rich repeat</keyword>
<name>A0AA36MKL9_9DINO</name>